<protein>
    <submittedName>
        <fullName evidence="2">Helix-turn-helix transcriptional regulator</fullName>
    </submittedName>
</protein>
<dbReference type="InterPro" id="IPR010982">
    <property type="entry name" value="Lambda_DNA-bd_dom_sf"/>
</dbReference>
<evidence type="ECO:0000313" key="3">
    <source>
        <dbReference type="Proteomes" id="UP000305417"/>
    </source>
</evidence>
<sequence>MISEKIKYIRNDLNLNQKDFANLLNVAQSTVSRIEKGERQPEYEFLRNFIIKFNINPDWIFFDKEPIILDVDDNFIVNQNNDLLKDISLILSPEELNKKLNDILFDHVLNQIATESEEDFSIVRKFFKTIKLEGHVPFRPLLFLYYIFRYIRDFNYELVEVTSYKDYLLDLIRRYKVLSFKNNPAFTSQIKKQFEISIEMNLTENECKSLIINYEEFIKKIESKMTPIILYTHKKIDTRALFPK</sequence>
<evidence type="ECO:0000313" key="2">
    <source>
        <dbReference type="EMBL" id="TLS96892.1"/>
    </source>
</evidence>
<gene>
    <name evidence="2" type="ORF">FE247_09195</name>
</gene>
<organism evidence="2 3">
    <name type="scientific">Aliarcobacter cibarius</name>
    <dbReference type="NCBI Taxonomy" id="255507"/>
    <lineage>
        <taxon>Bacteria</taxon>
        <taxon>Pseudomonadati</taxon>
        <taxon>Campylobacterota</taxon>
        <taxon>Epsilonproteobacteria</taxon>
        <taxon>Campylobacterales</taxon>
        <taxon>Arcobacteraceae</taxon>
        <taxon>Aliarcobacter</taxon>
    </lineage>
</organism>
<dbReference type="Pfam" id="PF01381">
    <property type="entry name" value="HTH_3"/>
    <property type="match status" value="1"/>
</dbReference>
<dbReference type="RefSeq" id="WP_138109048.1">
    <property type="nucleotide sequence ID" value="NZ_VBUC01000026.1"/>
</dbReference>
<keyword evidence="3" id="KW-1185">Reference proteome</keyword>
<dbReference type="CDD" id="cd00093">
    <property type="entry name" value="HTH_XRE"/>
    <property type="match status" value="1"/>
</dbReference>
<dbReference type="PROSITE" id="PS50943">
    <property type="entry name" value="HTH_CROC1"/>
    <property type="match status" value="1"/>
</dbReference>
<dbReference type="Proteomes" id="UP000305417">
    <property type="component" value="Unassembled WGS sequence"/>
</dbReference>
<dbReference type="Gene3D" id="1.10.260.40">
    <property type="entry name" value="lambda repressor-like DNA-binding domains"/>
    <property type="match status" value="1"/>
</dbReference>
<name>A0ABY2V2F5_9BACT</name>
<evidence type="ECO:0000259" key="1">
    <source>
        <dbReference type="PROSITE" id="PS50943"/>
    </source>
</evidence>
<dbReference type="SMART" id="SM00530">
    <property type="entry name" value="HTH_XRE"/>
    <property type="match status" value="1"/>
</dbReference>
<accession>A0ABY2V2F5</accession>
<dbReference type="EMBL" id="VBUC01000026">
    <property type="protein sequence ID" value="TLS96892.1"/>
    <property type="molecule type" value="Genomic_DNA"/>
</dbReference>
<reference evidence="2 3" key="1">
    <citation type="submission" date="2019-05" db="EMBL/GenBank/DDBJ databases">
        <title>Arcobacter cibarius and Arcobacter thereius providing challenges in identification an antibiotic susceptibility and Quinolone resistance.</title>
        <authorList>
            <person name="Busch A."/>
            <person name="Hanel I."/>
            <person name="Hotzel H."/>
            <person name="Tomaso H."/>
        </authorList>
    </citation>
    <scope>NUCLEOTIDE SEQUENCE [LARGE SCALE GENOMIC DNA]</scope>
    <source>
        <strain evidence="2 3">16CS0831-2</strain>
    </source>
</reference>
<feature type="domain" description="HTH cro/C1-type" evidence="1">
    <location>
        <begin position="6"/>
        <end position="60"/>
    </location>
</feature>
<dbReference type="SUPFAM" id="SSF47413">
    <property type="entry name" value="lambda repressor-like DNA-binding domains"/>
    <property type="match status" value="1"/>
</dbReference>
<comment type="caution">
    <text evidence="2">The sequence shown here is derived from an EMBL/GenBank/DDBJ whole genome shotgun (WGS) entry which is preliminary data.</text>
</comment>
<dbReference type="InterPro" id="IPR001387">
    <property type="entry name" value="Cro/C1-type_HTH"/>
</dbReference>
<proteinExistence type="predicted"/>